<reference evidence="1" key="1">
    <citation type="submission" date="2021-05" db="EMBL/GenBank/DDBJ databases">
        <authorList>
            <person name="Alioto T."/>
            <person name="Alioto T."/>
            <person name="Gomez Garrido J."/>
        </authorList>
    </citation>
    <scope>NUCLEOTIDE SEQUENCE</scope>
</reference>
<organism evidence="1">
    <name type="scientific">Cacopsylla melanoneura</name>
    <dbReference type="NCBI Taxonomy" id="428564"/>
    <lineage>
        <taxon>Eukaryota</taxon>
        <taxon>Metazoa</taxon>
        <taxon>Ecdysozoa</taxon>
        <taxon>Arthropoda</taxon>
        <taxon>Hexapoda</taxon>
        <taxon>Insecta</taxon>
        <taxon>Pterygota</taxon>
        <taxon>Neoptera</taxon>
        <taxon>Paraneoptera</taxon>
        <taxon>Hemiptera</taxon>
        <taxon>Sternorrhyncha</taxon>
        <taxon>Psylloidea</taxon>
        <taxon>Psyllidae</taxon>
        <taxon>Psyllinae</taxon>
        <taxon>Cacopsylla</taxon>
    </lineage>
</organism>
<dbReference type="AlphaFoldDB" id="A0A8D8ZP43"/>
<evidence type="ECO:0000313" key="1">
    <source>
        <dbReference type="EMBL" id="CAG6750609.1"/>
    </source>
</evidence>
<protein>
    <submittedName>
        <fullName evidence="1">Uncharacterized protein</fullName>
    </submittedName>
</protein>
<proteinExistence type="predicted"/>
<name>A0A8D8ZP43_9HEMI</name>
<sequence>MRMDSPIENVQRSFTRIPPSIAKKPYEDRLKIMGLTTHQKRRERGDLIETYKITNDYYSSISRNIFQFNTNNLRGHSKKLLKERSRKEERRNFIVNRIFTQWNNLPEEVISAISTNQFKNRLDEVLESTDGAQLD</sequence>
<dbReference type="EMBL" id="HBUF01527274">
    <property type="protein sequence ID" value="CAG6750609.1"/>
    <property type="molecule type" value="Transcribed_RNA"/>
</dbReference>
<accession>A0A8D8ZP43</accession>